<sequence>MKNMKLKLARVEKDLSQEDLAKIVGVSRQTIGLIESGKYNPSLSLCINICIALSRTLNDLFWDAEINN</sequence>
<dbReference type="AlphaFoldDB" id="A0A2W7MM73"/>
<gene>
    <name evidence="3" type="ORF">C7437_10227</name>
</gene>
<dbReference type="GO" id="GO:0003677">
    <property type="term" value="F:DNA binding"/>
    <property type="evidence" value="ECO:0007669"/>
    <property type="project" value="UniProtKB-KW"/>
</dbReference>
<keyword evidence="4" id="KW-1185">Reference proteome</keyword>
<dbReference type="InterPro" id="IPR001387">
    <property type="entry name" value="Cro/C1-type_HTH"/>
</dbReference>
<dbReference type="OrthoDB" id="6386941at2"/>
<dbReference type="InterPro" id="IPR010982">
    <property type="entry name" value="Lambda_DNA-bd_dom_sf"/>
</dbReference>
<dbReference type="RefSeq" id="WP_111439036.1">
    <property type="nucleotide sequence ID" value="NZ_QKZI01000002.1"/>
</dbReference>
<feature type="domain" description="HTH cro/C1-type" evidence="2">
    <location>
        <begin position="6"/>
        <end position="60"/>
    </location>
</feature>
<evidence type="ECO:0000259" key="2">
    <source>
        <dbReference type="PROSITE" id="PS50943"/>
    </source>
</evidence>
<proteinExistence type="predicted"/>
<dbReference type="PANTHER" id="PTHR46558:SF3">
    <property type="entry name" value="TRANSCRIPTIONAL REGULATOR"/>
    <property type="match status" value="1"/>
</dbReference>
<dbReference type="SMART" id="SM00530">
    <property type="entry name" value="HTH_XRE"/>
    <property type="match status" value="1"/>
</dbReference>
<evidence type="ECO:0000313" key="3">
    <source>
        <dbReference type="EMBL" id="PZX05575.1"/>
    </source>
</evidence>
<organism evidence="3 4">
    <name type="scientific">Psychrobacillus insolitus</name>
    <dbReference type="NCBI Taxonomy" id="1461"/>
    <lineage>
        <taxon>Bacteria</taxon>
        <taxon>Bacillati</taxon>
        <taxon>Bacillota</taxon>
        <taxon>Bacilli</taxon>
        <taxon>Bacillales</taxon>
        <taxon>Bacillaceae</taxon>
        <taxon>Psychrobacillus</taxon>
    </lineage>
</organism>
<dbReference type="CDD" id="cd00093">
    <property type="entry name" value="HTH_XRE"/>
    <property type="match status" value="1"/>
</dbReference>
<comment type="caution">
    <text evidence="3">The sequence shown here is derived from an EMBL/GenBank/DDBJ whole genome shotgun (WGS) entry which is preliminary data.</text>
</comment>
<evidence type="ECO:0000256" key="1">
    <source>
        <dbReference type="ARBA" id="ARBA00023125"/>
    </source>
</evidence>
<accession>A0A2W7MM73</accession>
<dbReference type="PANTHER" id="PTHR46558">
    <property type="entry name" value="TRACRIPTIONAL REGULATORY PROTEIN-RELATED-RELATED"/>
    <property type="match status" value="1"/>
</dbReference>
<name>A0A2W7MM73_9BACI</name>
<evidence type="ECO:0000313" key="4">
    <source>
        <dbReference type="Proteomes" id="UP000248646"/>
    </source>
</evidence>
<dbReference type="EMBL" id="QKZI01000002">
    <property type="protein sequence ID" value="PZX05575.1"/>
    <property type="molecule type" value="Genomic_DNA"/>
</dbReference>
<dbReference type="SUPFAM" id="SSF47413">
    <property type="entry name" value="lambda repressor-like DNA-binding domains"/>
    <property type="match status" value="1"/>
</dbReference>
<dbReference type="Proteomes" id="UP000248646">
    <property type="component" value="Unassembled WGS sequence"/>
</dbReference>
<dbReference type="Gene3D" id="1.10.260.40">
    <property type="entry name" value="lambda repressor-like DNA-binding domains"/>
    <property type="match status" value="1"/>
</dbReference>
<dbReference type="Pfam" id="PF01381">
    <property type="entry name" value="HTH_3"/>
    <property type="match status" value="1"/>
</dbReference>
<keyword evidence="1" id="KW-0238">DNA-binding</keyword>
<dbReference type="PROSITE" id="PS50943">
    <property type="entry name" value="HTH_CROC1"/>
    <property type="match status" value="1"/>
</dbReference>
<reference evidence="3 4" key="1">
    <citation type="submission" date="2018-06" db="EMBL/GenBank/DDBJ databases">
        <title>Genomic Encyclopedia of Type Strains, Phase IV (KMG-IV): sequencing the most valuable type-strain genomes for metagenomic binning, comparative biology and taxonomic classification.</title>
        <authorList>
            <person name="Goeker M."/>
        </authorList>
    </citation>
    <scope>NUCLEOTIDE SEQUENCE [LARGE SCALE GENOMIC DNA]</scope>
    <source>
        <strain evidence="3 4">DSM 5</strain>
    </source>
</reference>
<protein>
    <submittedName>
        <fullName evidence="3">Putative transcriptional regulator</fullName>
    </submittedName>
</protein>